<dbReference type="KEGG" id="seo:STM14_1996"/>
<keyword evidence="1" id="KW-1133">Transmembrane helix</keyword>
<evidence type="ECO:0000313" key="3">
    <source>
        <dbReference type="Proteomes" id="UP000002695"/>
    </source>
</evidence>
<keyword evidence="3" id="KW-1185">Reference proteome</keyword>
<dbReference type="PATRIC" id="fig|588858.6.peg.1890"/>
<evidence type="ECO:0000313" key="2">
    <source>
        <dbReference type="EMBL" id="ACY88467.1"/>
    </source>
</evidence>
<gene>
    <name evidence="2" type="ordered locus">STM14_1996</name>
</gene>
<dbReference type="AlphaFoldDB" id="A0A0F6B1T0"/>
<organism evidence="2 3">
    <name type="scientific">Salmonella typhimurium (strain 14028s / SGSC 2262)</name>
    <dbReference type="NCBI Taxonomy" id="588858"/>
    <lineage>
        <taxon>Bacteria</taxon>
        <taxon>Pseudomonadati</taxon>
        <taxon>Pseudomonadota</taxon>
        <taxon>Gammaproteobacteria</taxon>
        <taxon>Enterobacterales</taxon>
        <taxon>Enterobacteriaceae</taxon>
        <taxon>Salmonella</taxon>
    </lineage>
</organism>
<proteinExistence type="predicted"/>
<protein>
    <submittedName>
        <fullName evidence="2">Uncharacterized protein</fullName>
    </submittedName>
</protein>
<sequence>MLPFNSIINEIIRSEIDIIYTNAFGGIIQNKNYTISFGYDILRLLYAFIVTYSFCRWAIALTFAFQRIN</sequence>
<dbReference type="EMBL" id="CP001363">
    <property type="protein sequence ID" value="ACY88467.1"/>
    <property type="molecule type" value="Genomic_DNA"/>
</dbReference>
<feature type="transmembrane region" description="Helical" evidence="1">
    <location>
        <begin position="44"/>
        <end position="65"/>
    </location>
</feature>
<evidence type="ECO:0000256" key="1">
    <source>
        <dbReference type="SAM" id="Phobius"/>
    </source>
</evidence>
<keyword evidence="1" id="KW-0472">Membrane</keyword>
<dbReference type="BioCyc" id="SENT588858:STM14_RS09130-MONOMER"/>
<dbReference type="Proteomes" id="UP000002695">
    <property type="component" value="Chromosome"/>
</dbReference>
<accession>A0A0F6B1T0</accession>
<name>A0A0F6B1T0_SALT1</name>
<keyword evidence="1" id="KW-0812">Transmembrane</keyword>
<dbReference type="HOGENOM" id="CLU_2773446_0_0_6"/>
<reference evidence="2 3" key="1">
    <citation type="journal article" date="2010" name="J. Bacteriol.">
        <title>Short-term signatures of evolutionary change in the Salmonella enterica serovar typhimurium 14028 genome.</title>
        <authorList>
            <person name="Jarvik T."/>
            <person name="Smillie C."/>
            <person name="Groisman E.A."/>
            <person name="Ochman H."/>
        </authorList>
    </citation>
    <scope>NUCLEOTIDE SEQUENCE [LARGE SCALE GENOMIC DNA]</scope>
    <source>
        <strain evidence="3">14028s / SGSC 2262</strain>
    </source>
</reference>